<name>I9J303_PHOVU</name>
<keyword evidence="2" id="KW-1185">Reference proteome</keyword>
<dbReference type="Proteomes" id="UP000004219">
    <property type="component" value="Unassembled WGS sequence"/>
</dbReference>
<comment type="caution">
    <text evidence="1">The sequence shown here is derived from an EMBL/GenBank/DDBJ whole genome shotgun (WGS) entry which is preliminary data.</text>
</comment>
<organism evidence="1 2">
    <name type="scientific">Phocaeicola vulgatus CL09T03C04</name>
    <dbReference type="NCBI Taxonomy" id="997891"/>
    <lineage>
        <taxon>Bacteria</taxon>
        <taxon>Pseudomonadati</taxon>
        <taxon>Bacteroidota</taxon>
        <taxon>Bacteroidia</taxon>
        <taxon>Bacteroidales</taxon>
        <taxon>Bacteroidaceae</taxon>
        <taxon>Phocaeicola</taxon>
    </lineage>
</organism>
<proteinExistence type="predicted"/>
<sequence>MLNIKGLYFVGYRSFFYFCSKIITDMNEKSIKLIQELLSGKAVLLTDENLENFLQKCKLTCSDKEEDDRDYLGLPRFVTGLKSLAAILKVSLSTVSRWKAKGLLDTVTFQDGKSVFFDVYGVLDLLRVSNQKGKYNQPKYNNKN</sequence>
<reference evidence="1 2" key="1">
    <citation type="submission" date="2012-02" db="EMBL/GenBank/DDBJ databases">
        <title>The Genome Sequence of Bacteroides vulgatus CL09T03C04.</title>
        <authorList>
            <consortium name="The Broad Institute Genome Sequencing Platform"/>
            <person name="Earl A."/>
            <person name="Ward D."/>
            <person name="Feldgarden M."/>
            <person name="Gevers D."/>
            <person name="Zitomersky N.L."/>
            <person name="Coyne M.J."/>
            <person name="Comstock L.E."/>
            <person name="Young S.K."/>
            <person name="Zeng Q."/>
            <person name="Gargeya S."/>
            <person name="Fitzgerald M."/>
            <person name="Haas B."/>
            <person name="Abouelleil A."/>
            <person name="Alvarado L."/>
            <person name="Arachchi H.M."/>
            <person name="Berlin A."/>
            <person name="Chapman S.B."/>
            <person name="Gearin G."/>
            <person name="Goldberg J."/>
            <person name="Griggs A."/>
            <person name="Gujja S."/>
            <person name="Hansen M."/>
            <person name="Heiman D."/>
            <person name="Howarth C."/>
            <person name="Larimer J."/>
            <person name="Lui A."/>
            <person name="MacDonald P.J.P."/>
            <person name="McCowen C."/>
            <person name="Montmayeur A."/>
            <person name="Murphy C."/>
            <person name="Neiman D."/>
            <person name="Pearson M."/>
            <person name="Priest M."/>
            <person name="Roberts A."/>
            <person name="Saif S."/>
            <person name="Shea T."/>
            <person name="Sisk P."/>
            <person name="Stolte C."/>
            <person name="Sykes S."/>
            <person name="Wortman J."/>
            <person name="Nusbaum C."/>
            <person name="Birren B."/>
        </authorList>
    </citation>
    <scope>NUCLEOTIDE SEQUENCE [LARGE SCALE GENOMIC DNA]</scope>
    <source>
        <strain evidence="1 2">CL09T03C04</strain>
    </source>
</reference>
<evidence type="ECO:0008006" key="3">
    <source>
        <dbReference type="Google" id="ProtNLM"/>
    </source>
</evidence>
<dbReference type="PATRIC" id="fig|997891.3.peg.1327"/>
<dbReference type="AlphaFoldDB" id="I9J303"/>
<evidence type="ECO:0000313" key="2">
    <source>
        <dbReference type="Proteomes" id="UP000004219"/>
    </source>
</evidence>
<dbReference type="EMBL" id="AGXZ01000009">
    <property type="protein sequence ID" value="EIY80734.1"/>
    <property type="molecule type" value="Genomic_DNA"/>
</dbReference>
<accession>I9J303</accession>
<gene>
    <name evidence="1" type="ORF">HMPREF1058_01256</name>
</gene>
<protein>
    <recommendedName>
        <fullName evidence="3">DUF3853 family protein</fullName>
    </recommendedName>
</protein>
<evidence type="ECO:0000313" key="1">
    <source>
        <dbReference type="EMBL" id="EIY80734.1"/>
    </source>
</evidence>
<dbReference type="HOGENOM" id="CLU_149830_0_0_10"/>